<sequence>MVSRYRTSTCHLSHIKQVHGKHNSF</sequence>
<evidence type="ECO:0000313" key="1">
    <source>
        <dbReference type="EMBL" id="JAD22953.1"/>
    </source>
</evidence>
<organism evidence="1">
    <name type="scientific">Arundo donax</name>
    <name type="common">Giant reed</name>
    <name type="synonym">Donax arundinaceus</name>
    <dbReference type="NCBI Taxonomy" id="35708"/>
    <lineage>
        <taxon>Eukaryota</taxon>
        <taxon>Viridiplantae</taxon>
        <taxon>Streptophyta</taxon>
        <taxon>Embryophyta</taxon>
        <taxon>Tracheophyta</taxon>
        <taxon>Spermatophyta</taxon>
        <taxon>Magnoliopsida</taxon>
        <taxon>Liliopsida</taxon>
        <taxon>Poales</taxon>
        <taxon>Poaceae</taxon>
        <taxon>PACMAD clade</taxon>
        <taxon>Arundinoideae</taxon>
        <taxon>Arundineae</taxon>
        <taxon>Arundo</taxon>
    </lineage>
</organism>
<protein>
    <submittedName>
        <fullName evidence="1">Uncharacterized protein</fullName>
    </submittedName>
</protein>
<accession>A0A0A8YC66</accession>
<dbReference type="AlphaFoldDB" id="A0A0A8YC66"/>
<reference evidence="1" key="1">
    <citation type="submission" date="2014-09" db="EMBL/GenBank/DDBJ databases">
        <authorList>
            <person name="Magalhaes I.L.F."/>
            <person name="Oliveira U."/>
            <person name="Santos F.R."/>
            <person name="Vidigal T.H.D.A."/>
            <person name="Brescovit A.D."/>
            <person name="Santos A.J."/>
        </authorList>
    </citation>
    <scope>NUCLEOTIDE SEQUENCE</scope>
    <source>
        <tissue evidence="1">Shoot tissue taken approximately 20 cm above the soil surface</tissue>
    </source>
</reference>
<name>A0A0A8YC66_ARUDO</name>
<reference evidence="1" key="2">
    <citation type="journal article" date="2015" name="Data Brief">
        <title>Shoot transcriptome of the giant reed, Arundo donax.</title>
        <authorList>
            <person name="Barrero R.A."/>
            <person name="Guerrero F.D."/>
            <person name="Moolhuijzen P."/>
            <person name="Goolsby J.A."/>
            <person name="Tidwell J."/>
            <person name="Bellgard S.E."/>
            <person name="Bellgard M.I."/>
        </authorList>
    </citation>
    <scope>NUCLEOTIDE SEQUENCE</scope>
    <source>
        <tissue evidence="1">Shoot tissue taken approximately 20 cm above the soil surface</tissue>
    </source>
</reference>
<dbReference type="EMBL" id="GBRH01274942">
    <property type="protein sequence ID" value="JAD22953.1"/>
    <property type="molecule type" value="Transcribed_RNA"/>
</dbReference>
<proteinExistence type="predicted"/>